<evidence type="ECO:0000313" key="4">
    <source>
        <dbReference type="EMBL" id="EXX85745.1"/>
    </source>
</evidence>
<evidence type="ECO:0000259" key="3">
    <source>
        <dbReference type="PROSITE" id="PS51102"/>
    </source>
</evidence>
<keyword evidence="2" id="KW-1133">Transmembrane helix</keyword>
<comment type="caution">
    <text evidence="4">The sequence shown here is derived from an EMBL/GenBank/DDBJ whole genome shotgun (WGS) entry which is preliminary data.</text>
</comment>
<feature type="transmembrane region" description="Helical" evidence="2">
    <location>
        <begin position="326"/>
        <end position="344"/>
    </location>
</feature>
<dbReference type="GO" id="GO:0005886">
    <property type="term" value="C:plasma membrane"/>
    <property type="evidence" value="ECO:0007669"/>
    <property type="project" value="TreeGrafter"/>
</dbReference>
<accession>A0A9W5W676</accession>
<dbReference type="PANTHER" id="PTHR39427:SF1">
    <property type="entry name" value="PTS SYSTEM GLUCITOL_SORBITOL-SPECIFIC EIIB COMPONENT"/>
    <property type="match status" value="1"/>
</dbReference>
<keyword evidence="5" id="KW-1185">Reference proteome</keyword>
<evidence type="ECO:0000256" key="1">
    <source>
        <dbReference type="PROSITE-ProRule" id="PRU00425"/>
    </source>
</evidence>
<feature type="domain" description="PTS EIIB type-5" evidence="3">
    <location>
        <begin position="12"/>
        <end position="204"/>
    </location>
</feature>
<feature type="transmembrane region" description="Helical" evidence="2">
    <location>
        <begin position="232"/>
        <end position="253"/>
    </location>
</feature>
<proteinExistence type="predicted"/>
<dbReference type="PANTHER" id="PTHR39427">
    <property type="match status" value="1"/>
</dbReference>
<dbReference type="RefSeq" id="WP_051587962.1">
    <property type="nucleotide sequence ID" value="NZ_KK082288.1"/>
</dbReference>
<keyword evidence="2" id="KW-0812">Transmembrane</keyword>
<dbReference type="GO" id="GO:0008982">
    <property type="term" value="F:protein-N(PI)-phosphohistidine-sugar phosphotransferase activity"/>
    <property type="evidence" value="ECO:0007669"/>
    <property type="project" value="InterPro"/>
</dbReference>
<name>A0A9W5W676_9BACL</name>
<dbReference type="InterPro" id="IPR004702">
    <property type="entry name" value="PTS_sorb_EIIBC"/>
</dbReference>
<organism evidence="4 5">
    <name type="scientific">Paenibacillus darwinianus</name>
    <dbReference type="NCBI Taxonomy" id="1380763"/>
    <lineage>
        <taxon>Bacteria</taxon>
        <taxon>Bacillati</taxon>
        <taxon>Bacillota</taxon>
        <taxon>Bacilli</taxon>
        <taxon>Bacillales</taxon>
        <taxon>Paenibacillaceae</taxon>
        <taxon>Paenibacillus</taxon>
    </lineage>
</organism>
<dbReference type="PROSITE" id="PS51102">
    <property type="entry name" value="PTS_EIIB_TYPE_5"/>
    <property type="match status" value="1"/>
</dbReference>
<feature type="transmembrane region" description="Helical" evidence="2">
    <location>
        <begin position="196"/>
        <end position="220"/>
    </location>
</feature>
<dbReference type="InterPro" id="IPR011638">
    <property type="entry name" value="PTS_EIIBC_GUT_C"/>
</dbReference>
<dbReference type="AlphaFoldDB" id="A0A9W5W676"/>
<dbReference type="InterPro" id="IPR011618">
    <property type="entry name" value="PTS_EIIBC_GUT_N"/>
</dbReference>
<evidence type="ECO:0000313" key="5">
    <source>
        <dbReference type="Proteomes" id="UP000053750"/>
    </source>
</evidence>
<dbReference type="EMBL" id="JFHU01000212">
    <property type="protein sequence ID" value="EXX85745.1"/>
    <property type="molecule type" value="Genomic_DNA"/>
</dbReference>
<dbReference type="GO" id="GO:0009401">
    <property type="term" value="P:phosphoenolpyruvate-dependent sugar phosphotransferase system"/>
    <property type="evidence" value="ECO:0007669"/>
    <property type="project" value="InterPro"/>
</dbReference>
<feature type="transmembrane region" description="Helical" evidence="2">
    <location>
        <begin position="265"/>
        <end position="285"/>
    </location>
</feature>
<feature type="transmembrane region" description="Helical" evidence="2">
    <location>
        <begin position="168"/>
        <end position="189"/>
    </location>
</feature>
<feature type="modified residue" description="Phosphocysteine; by EIIA" evidence="1">
    <location>
        <position position="83"/>
    </location>
</feature>
<protein>
    <submittedName>
        <fullName evidence="4">PTS sorbitol transporter subunit IIB</fullName>
    </submittedName>
</protein>
<reference evidence="4 5" key="1">
    <citation type="submission" date="2014-02" db="EMBL/GenBank/DDBJ databases">
        <title>Genome sequence of Paenibacillus darwinianus reveals adaptive mechanisms for survival in Antarctic soils.</title>
        <authorList>
            <person name="Dsouza M."/>
            <person name="Taylor M.W."/>
            <person name="Turner S.J."/>
            <person name="Aislabie J."/>
        </authorList>
    </citation>
    <scope>NUCLEOTIDE SEQUENCE [LARGE SCALE GENOMIC DNA]</scope>
    <source>
        <strain evidence="4 5">CE1</strain>
    </source>
</reference>
<dbReference type="Proteomes" id="UP000053750">
    <property type="component" value="Unassembled WGS sequence"/>
</dbReference>
<dbReference type="Pfam" id="PF07663">
    <property type="entry name" value="EIIBC-GUT_C"/>
    <property type="match status" value="1"/>
</dbReference>
<keyword evidence="2" id="KW-0472">Membrane</keyword>
<dbReference type="Pfam" id="PF03612">
    <property type="entry name" value="EIIBC-GUT_N"/>
    <property type="match status" value="1"/>
</dbReference>
<evidence type="ECO:0000256" key="2">
    <source>
        <dbReference type="SAM" id="Phobius"/>
    </source>
</evidence>
<sequence length="345" mass="36601">MTIQDSPPSFADDKVVYVGSGPGGWGVGLFLQADPVKNKVVSLTGGGIHPVAQKIAQLLERPVVDAYVEKVSLEEMICVVVDCGGTARMGVYPMKKIPTINVKPASPSGPLAVHITEDLFVSGTTVNEVKSAEGSVAAQTNGTQLPAVRALADLPRESETALRQREPFGPAVAASLFAKTAAYLMGWLYQCGKDSVTAFVTHVLPMMVGISVLLGAFEFFGLSSLLTATTRYSLGTLTGLILTVFIFSIPVISRFLGAGATLGQMLIVVLGYQIALGNISFIWMIPALFATNVQVGCDFLPTGLMMGKCEERTVQAGLKAVQYSRFFTGIVCVLVAYYIAVLMGF</sequence>
<gene>
    <name evidence="4" type="ORF">BG53_07685</name>
</gene>